<dbReference type="Proteomes" id="UP001595075">
    <property type="component" value="Unassembled WGS sequence"/>
</dbReference>
<feature type="compositionally biased region" description="Polar residues" evidence="1">
    <location>
        <begin position="1"/>
        <end position="14"/>
    </location>
</feature>
<organism evidence="2 3">
    <name type="scientific">Oculimacula yallundae</name>
    <dbReference type="NCBI Taxonomy" id="86028"/>
    <lineage>
        <taxon>Eukaryota</taxon>
        <taxon>Fungi</taxon>
        <taxon>Dikarya</taxon>
        <taxon>Ascomycota</taxon>
        <taxon>Pezizomycotina</taxon>
        <taxon>Leotiomycetes</taxon>
        <taxon>Helotiales</taxon>
        <taxon>Ploettnerulaceae</taxon>
        <taxon>Oculimacula</taxon>
    </lineage>
</organism>
<evidence type="ECO:0000313" key="3">
    <source>
        <dbReference type="Proteomes" id="UP001595075"/>
    </source>
</evidence>
<evidence type="ECO:0000313" key="2">
    <source>
        <dbReference type="EMBL" id="KAL2065166.1"/>
    </source>
</evidence>
<reference evidence="2 3" key="1">
    <citation type="journal article" date="2024" name="Commun. Biol.">
        <title>Comparative genomic analysis of thermophilic fungi reveals convergent evolutionary adaptations and gene losses.</title>
        <authorList>
            <person name="Steindorff A.S."/>
            <person name="Aguilar-Pontes M.V."/>
            <person name="Robinson A.J."/>
            <person name="Andreopoulos B."/>
            <person name="LaButti K."/>
            <person name="Kuo A."/>
            <person name="Mondo S."/>
            <person name="Riley R."/>
            <person name="Otillar R."/>
            <person name="Haridas S."/>
            <person name="Lipzen A."/>
            <person name="Grimwood J."/>
            <person name="Schmutz J."/>
            <person name="Clum A."/>
            <person name="Reid I.D."/>
            <person name="Moisan M.C."/>
            <person name="Butler G."/>
            <person name="Nguyen T.T.M."/>
            <person name="Dewar K."/>
            <person name="Conant G."/>
            <person name="Drula E."/>
            <person name="Henrissat B."/>
            <person name="Hansel C."/>
            <person name="Singer S."/>
            <person name="Hutchinson M.I."/>
            <person name="de Vries R.P."/>
            <person name="Natvig D.O."/>
            <person name="Powell A.J."/>
            <person name="Tsang A."/>
            <person name="Grigoriev I.V."/>
        </authorList>
    </citation>
    <scope>NUCLEOTIDE SEQUENCE [LARGE SCALE GENOMIC DNA]</scope>
    <source>
        <strain evidence="2 3">CBS 494.80</strain>
    </source>
</reference>
<gene>
    <name evidence="2" type="ORF">VTL71DRAFT_4307</name>
</gene>
<sequence>MEDSPVSANASQHPNSKDESAVKIIPSKESVTSRSLTISPLAPRALKREIGYGDFCFGRQPMDRLSLWPAYSGYSGISEEEAKFVHPESNNILVPEMEGFQRQASSLVLYKSSANVYRNGSFPFFDLPLDVRRKIFWYLVGPLFKLDDVTKKYNLRLAIQQSDPYMSEYFFKGGLDGYLAGRADSILACGQALKNEYAFHLRQRHRNAQSHPERSSSYVIEATVLRFRQDPKRIDIDWLMIDLVRHLSNVSTQFRYELGSVVWRNIHLESDESHDGSDHTGARGSLLNLLEERPAIHQNIKSIHIKLNCRHQGYYNLAHIAKLCQYPRTNVELTTFQLELLAEKEDLEVLILGRGPLSDLLSIRDLKISSEFKFRAYVDHSEISD</sequence>
<evidence type="ECO:0000256" key="1">
    <source>
        <dbReference type="SAM" id="MobiDB-lite"/>
    </source>
</evidence>
<feature type="region of interest" description="Disordered" evidence="1">
    <location>
        <begin position="1"/>
        <end position="21"/>
    </location>
</feature>
<keyword evidence="3" id="KW-1185">Reference proteome</keyword>
<dbReference type="EMBL" id="JAZHXI010000013">
    <property type="protein sequence ID" value="KAL2065166.1"/>
    <property type="molecule type" value="Genomic_DNA"/>
</dbReference>
<proteinExistence type="predicted"/>
<name>A0ABR4C6L2_9HELO</name>
<accession>A0ABR4C6L2</accession>
<comment type="caution">
    <text evidence="2">The sequence shown here is derived from an EMBL/GenBank/DDBJ whole genome shotgun (WGS) entry which is preliminary data.</text>
</comment>
<protein>
    <submittedName>
        <fullName evidence="2">Uncharacterized protein</fullName>
    </submittedName>
</protein>